<proteinExistence type="predicted"/>
<reference evidence="2 3" key="1">
    <citation type="submission" date="2023-07" db="EMBL/GenBank/DDBJ databases">
        <title>Protaetiibacter sp. nov WY-16 isolated from soil.</title>
        <authorList>
            <person name="Liu B."/>
            <person name="Wan Y."/>
        </authorList>
    </citation>
    <scope>NUCLEOTIDE SEQUENCE [LARGE SCALE GENOMIC DNA]</scope>
    <source>
        <strain evidence="2 3">WY-16</strain>
    </source>
</reference>
<name>A0ABT9BV10_9MICO</name>
<evidence type="ECO:0000313" key="3">
    <source>
        <dbReference type="Proteomes" id="UP001241072"/>
    </source>
</evidence>
<organism evidence="2 3">
    <name type="scientific">Antiquaquibacter soli</name>
    <dbReference type="NCBI Taxonomy" id="3064523"/>
    <lineage>
        <taxon>Bacteria</taxon>
        <taxon>Bacillati</taxon>
        <taxon>Actinomycetota</taxon>
        <taxon>Actinomycetes</taxon>
        <taxon>Micrococcales</taxon>
        <taxon>Microbacteriaceae</taxon>
        <taxon>Antiquaquibacter</taxon>
    </lineage>
</organism>
<accession>A0ABT9BV10</accession>
<keyword evidence="1" id="KW-0472">Membrane</keyword>
<feature type="transmembrane region" description="Helical" evidence="1">
    <location>
        <begin position="81"/>
        <end position="100"/>
    </location>
</feature>
<protein>
    <submittedName>
        <fullName evidence="2">DUF1622 domain-containing protein</fullName>
    </submittedName>
</protein>
<feature type="transmembrane region" description="Helical" evidence="1">
    <location>
        <begin position="12"/>
        <end position="32"/>
    </location>
</feature>
<keyword evidence="3" id="KW-1185">Reference proteome</keyword>
<sequence length="140" mass="14453">MQSFFEAVALAFEVAGVGAMVLGILVAAILGIRSLVRTRDGRAAFTTLRDSIGLAILLGVEILVAADLVRTVTSTPSLTDALVLAIIVLIRTVLSFSLQIEIEGVAPWKRALLPAAAQIAGRARGRGTGSTAAPESDAAE</sequence>
<evidence type="ECO:0000313" key="2">
    <source>
        <dbReference type="EMBL" id="MDO7883240.1"/>
    </source>
</evidence>
<keyword evidence="1" id="KW-1133">Transmembrane helix</keyword>
<dbReference type="PANTHER" id="PTHR38468">
    <property type="entry name" value="SLL0939 PROTEIN"/>
    <property type="match status" value="1"/>
</dbReference>
<feature type="transmembrane region" description="Helical" evidence="1">
    <location>
        <begin position="52"/>
        <end position="69"/>
    </location>
</feature>
<comment type="caution">
    <text evidence="2">The sequence shown here is derived from an EMBL/GenBank/DDBJ whole genome shotgun (WGS) entry which is preliminary data.</text>
</comment>
<keyword evidence="1" id="KW-0812">Transmembrane</keyword>
<dbReference type="Proteomes" id="UP001241072">
    <property type="component" value="Unassembled WGS sequence"/>
</dbReference>
<gene>
    <name evidence="2" type="ORF">Q5716_13470</name>
</gene>
<dbReference type="InterPro" id="IPR012427">
    <property type="entry name" value="DUF1622"/>
</dbReference>
<dbReference type="Pfam" id="PF07784">
    <property type="entry name" value="DUF1622"/>
    <property type="match status" value="1"/>
</dbReference>
<dbReference type="RefSeq" id="WP_305003670.1">
    <property type="nucleotide sequence ID" value="NZ_JAUQUB010000004.1"/>
</dbReference>
<dbReference type="PANTHER" id="PTHR38468:SF1">
    <property type="entry name" value="SLL0939 PROTEIN"/>
    <property type="match status" value="1"/>
</dbReference>
<dbReference type="EMBL" id="JAUQUB010000004">
    <property type="protein sequence ID" value="MDO7883240.1"/>
    <property type="molecule type" value="Genomic_DNA"/>
</dbReference>
<evidence type="ECO:0000256" key="1">
    <source>
        <dbReference type="SAM" id="Phobius"/>
    </source>
</evidence>